<organism evidence="1 2">
    <name type="scientific">Dactylellina haptotyla (strain CBS 200.50)</name>
    <name type="common">Nematode-trapping fungus</name>
    <name type="synonym">Monacrosporium haptotylum</name>
    <dbReference type="NCBI Taxonomy" id="1284197"/>
    <lineage>
        <taxon>Eukaryota</taxon>
        <taxon>Fungi</taxon>
        <taxon>Dikarya</taxon>
        <taxon>Ascomycota</taxon>
        <taxon>Pezizomycotina</taxon>
        <taxon>Orbiliomycetes</taxon>
        <taxon>Orbiliales</taxon>
        <taxon>Orbiliaceae</taxon>
        <taxon>Dactylellina</taxon>
    </lineage>
</organism>
<dbReference type="OrthoDB" id="5409143at2759"/>
<protein>
    <submittedName>
        <fullName evidence="1">Uncharacterized protein</fullName>
    </submittedName>
</protein>
<name>S8BKG4_DACHA</name>
<evidence type="ECO:0000313" key="1">
    <source>
        <dbReference type="EMBL" id="EPS39848.1"/>
    </source>
</evidence>
<keyword evidence="2" id="KW-1185">Reference proteome</keyword>
<dbReference type="AlphaFoldDB" id="S8BKG4"/>
<comment type="caution">
    <text evidence="1">The sequence shown here is derived from an EMBL/GenBank/DDBJ whole genome shotgun (WGS) entry which is preliminary data.</text>
</comment>
<sequence>MPSANHLETVPDDIKFLILLALPDIRSLNALCAASSAYSRVREDFKFSIENEIYFTDALKYSRESVWVAAHRGTLYRYYATEDEVQSAIDEYTMYPRPILLESGRIGLDGCYGAKYKLLREKIVANHRYIMDLYDELADRDIEKHLGVGIYLPLEDISAEEREREETYRFYCTPGEEKRIVTALYRSWILSLMTCQHKSTIHKEWYLSVVFASWSFWDFMCVRAVQRILWGEINNLIDYAIFNNADMLAIEGEQELLDYARRFTDTTTSLVLLHDFPANMAVWFLGNEDAPATLDERKEVTKRTRDLLDVQTCAQLDIPVPSHCFFRLHYEYLMRSVDEHAYIRCSDFKKRRICKPGQTVDWDVVEGKKVWIRGSDMTEPENSGIDLNACVWDGWRLKSWGFTYPY</sequence>
<evidence type="ECO:0000313" key="2">
    <source>
        <dbReference type="Proteomes" id="UP000015100"/>
    </source>
</evidence>
<dbReference type="OMA" id="ESIWIAC"/>
<reference evidence="1 2" key="1">
    <citation type="journal article" date="2013" name="PLoS Genet.">
        <title>Genomic mechanisms accounting for the adaptation to parasitism in nematode-trapping fungi.</title>
        <authorList>
            <person name="Meerupati T."/>
            <person name="Andersson K.M."/>
            <person name="Friman E."/>
            <person name="Kumar D."/>
            <person name="Tunlid A."/>
            <person name="Ahren D."/>
        </authorList>
    </citation>
    <scope>NUCLEOTIDE SEQUENCE [LARGE SCALE GENOMIC DNA]</scope>
    <source>
        <strain evidence="1 2">CBS 200.50</strain>
    </source>
</reference>
<reference evidence="2" key="2">
    <citation type="submission" date="2013-04" db="EMBL/GenBank/DDBJ databases">
        <title>Genomic mechanisms accounting for the adaptation to parasitism in nematode-trapping fungi.</title>
        <authorList>
            <person name="Ahren D.G."/>
        </authorList>
    </citation>
    <scope>NUCLEOTIDE SEQUENCE [LARGE SCALE GENOMIC DNA]</scope>
    <source>
        <strain evidence="2">CBS 200.50</strain>
    </source>
</reference>
<dbReference type="HOGENOM" id="CLU_636185_0_0_1"/>
<dbReference type="EMBL" id="AQGS01000443">
    <property type="protein sequence ID" value="EPS39848.1"/>
    <property type="molecule type" value="Genomic_DNA"/>
</dbReference>
<proteinExistence type="predicted"/>
<dbReference type="Proteomes" id="UP000015100">
    <property type="component" value="Unassembled WGS sequence"/>
</dbReference>
<accession>S8BKG4</accession>
<gene>
    <name evidence="1" type="ORF">H072_6372</name>
</gene>